<name>A0A1S2LNF2_9BACI</name>
<dbReference type="RefSeq" id="WP_071312753.1">
    <property type="nucleotide sequence ID" value="NZ_MLQQ01000010.1"/>
</dbReference>
<evidence type="ECO:0000313" key="2">
    <source>
        <dbReference type="EMBL" id="OIJ14058.1"/>
    </source>
</evidence>
<keyword evidence="3" id="KW-1185">Reference proteome</keyword>
<sequence length="308" mass="34630">MKRKRILIYKIVAAIFLLSIVITFIVNTVIANDVISEMSDVRVEINDATLDDFHLLGEQINVLTKDDLNINAYVVPNENSIGNIVLLHGMHGMDATSLFDYAKFVYDLGFTAISVDMRAHGKSEGKQLSFGYQEVNDVLAVIKFLKEDERFNNQSVILYGISMGASTAINTAAVSEEVNGIIAVSPFLSIQNQVSDYMLRDGFPKAFVNLFQPSVNLVLSQKFGVSPVKESPKTNVTNLNDIPLLIIHSKDDAQTALYQAEILYDLASTNQKEIWIVDGDEHLIVEDVLNEESEFYRERIREFLYEIH</sequence>
<gene>
    <name evidence="2" type="ORF">BKP35_07600</name>
</gene>
<protein>
    <recommendedName>
        <fullName evidence="1">Serine aminopeptidase S33 domain-containing protein</fullName>
    </recommendedName>
</protein>
<dbReference type="EMBL" id="MLQQ01000010">
    <property type="protein sequence ID" value="OIJ14058.1"/>
    <property type="molecule type" value="Genomic_DNA"/>
</dbReference>
<evidence type="ECO:0000259" key="1">
    <source>
        <dbReference type="Pfam" id="PF12146"/>
    </source>
</evidence>
<dbReference type="OrthoDB" id="9776685at2"/>
<dbReference type="SUPFAM" id="SSF53474">
    <property type="entry name" value="alpha/beta-Hydrolases"/>
    <property type="match status" value="1"/>
</dbReference>
<dbReference type="Proteomes" id="UP000180098">
    <property type="component" value="Unassembled WGS sequence"/>
</dbReference>
<dbReference type="PANTHER" id="PTHR43358">
    <property type="entry name" value="ALPHA/BETA-HYDROLASE"/>
    <property type="match status" value="1"/>
</dbReference>
<comment type="caution">
    <text evidence="2">The sequence shown here is derived from an EMBL/GenBank/DDBJ whole genome shotgun (WGS) entry which is preliminary data.</text>
</comment>
<reference evidence="2 3" key="1">
    <citation type="submission" date="2016-10" db="EMBL/GenBank/DDBJ databases">
        <title>Draft genome sequences of four alkaliphilic bacteria belonging to the Anaerobacillus genus.</title>
        <authorList>
            <person name="Bassil N.M."/>
            <person name="Lloyd J.R."/>
        </authorList>
    </citation>
    <scope>NUCLEOTIDE SEQUENCE [LARGE SCALE GENOMIC DNA]</scope>
    <source>
        <strain evidence="2 3">DSM 15340</strain>
    </source>
</reference>
<accession>A0A1S2LNF2</accession>
<dbReference type="InterPro" id="IPR022742">
    <property type="entry name" value="Hydrolase_4"/>
</dbReference>
<dbReference type="InterPro" id="IPR052920">
    <property type="entry name" value="DNA-binding_regulatory"/>
</dbReference>
<dbReference type="Pfam" id="PF12146">
    <property type="entry name" value="Hydrolase_4"/>
    <property type="match status" value="1"/>
</dbReference>
<dbReference type="PANTHER" id="PTHR43358:SF4">
    <property type="entry name" value="ALPHA_BETA HYDROLASE FOLD-1 DOMAIN-CONTAINING PROTEIN"/>
    <property type="match status" value="1"/>
</dbReference>
<dbReference type="Gene3D" id="3.40.50.1820">
    <property type="entry name" value="alpha/beta hydrolase"/>
    <property type="match status" value="1"/>
</dbReference>
<dbReference type="InterPro" id="IPR029058">
    <property type="entry name" value="AB_hydrolase_fold"/>
</dbReference>
<evidence type="ECO:0000313" key="3">
    <source>
        <dbReference type="Proteomes" id="UP000180098"/>
    </source>
</evidence>
<organism evidence="2 3">
    <name type="scientific">Anaerobacillus arseniciselenatis</name>
    <dbReference type="NCBI Taxonomy" id="85682"/>
    <lineage>
        <taxon>Bacteria</taxon>
        <taxon>Bacillati</taxon>
        <taxon>Bacillota</taxon>
        <taxon>Bacilli</taxon>
        <taxon>Bacillales</taxon>
        <taxon>Bacillaceae</taxon>
        <taxon>Anaerobacillus</taxon>
    </lineage>
</organism>
<proteinExistence type="predicted"/>
<feature type="domain" description="Serine aminopeptidase S33" evidence="1">
    <location>
        <begin position="82"/>
        <end position="200"/>
    </location>
</feature>
<dbReference type="AlphaFoldDB" id="A0A1S2LNF2"/>